<evidence type="ECO:0000313" key="4">
    <source>
        <dbReference type="EMBL" id="QHI69352.1"/>
    </source>
</evidence>
<dbReference type="PANTHER" id="PTHR31005:SF8">
    <property type="entry name" value="DUF4139 DOMAIN-CONTAINING PROTEIN"/>
    <property type="match status" value="1"/>
</dbReference>
<evidence type="ECO:0000256" key="1">
    <source>
        <dbReference type="SAM" id="Coils"/>
    </source>
</evidence>
<evidence type="ECO:0000259" key="2">
    <source>
        <dbReference type="Pfam" id="PF13598"/>
    </source>
</evidence>
<dbReference type="Pfam" id="PF13598">
    <property type="entry name" value="DUF4139"/>
    <property type="match status" value="1"/>
</dbReference>
<dbReference type="NCBIfam" id="TIGR02231">
    <property type="entry name" value="mucoidy inhibitor MuiA family protein"/>
    <property type="match status" value="1"/>
</dbReference>
<accession>A0A6P1M5N3</accession>
<dbReference type="Pfam" id="PF13600">
    <property type="entry name" value="DUF4140"/>
    <property type="match status" value="1"/>
</dbReference>
<gene>
    <name evidence="4" type="ORF">GT409_07770</name>
</gene>
<dbReference type="Gene3D" id="1.10.287.510">
    <property type="entry name" value="Helix hairpin bin"/>
    <property type="match status" value="1"/>
</dbReference>
<feature type="coiled-coil region" evidence="1">
    <location>
        <begin position="162"/>
        <end position="189"/>
    </location>
</feature>
<keyword evidence="5" id="KW-1185">Reference proteome</keyword>
<dbReference type="InterPro" id="IPR011935">
    <property type="entry name" value="CHP02231"/>
</dbReference>
<organism evidence="4 5">
    <name type="scientific">Tichowtungia aerotolerans</name>
    <dbReference type="NCBI Taxonomy" id="2697043"/>
    <lineage>
        <taxon>Bacteria</taxon>
        <taxon>Pseudomonadati</taxon>
        <taxon>Kiritimatiellota</taxon>
        <taxon>Tichowtungiia</taxon>
        <taxon>Tichowtungiales</taxon>
        <taxon>Tichowtungiaceae</taxon>
        <taxon>Tichowtungia</taxon>
    </lineage>
</organism>
<feature type="domain" description="DUF4139" evidence="2">
    <location>
        <begin position="218"/>
        <end position="543"/>
    </location>
</feature>
<proteinExistence type="predicted"/>
<dbReference type="AlphaFoldDB" id="A0A6P1M5N3"/>
<reference evidence="4 5" key="1">
    <citation type="submission" date="2020-01" db="EMBL/GenBank/DDBJ databases">
        <title>Ponticoccus aerotolerans gen. nov., sp. nov., an anaerobic bacterium and proposal of Ponticoccusceae fam. nov., Ponticoccusles ord. nov. and Ponticoccuse classis nov. in the phylum Kiritimatiellaeota.</title>
        <authorList>
            <person name="Zhou L.Y."/>
            <person name="Du Z.J."/>
        </authorList>
    </citation>
    <scope>NUCLEOTIDE SEQUENCE [LARGE SCALE GENOMIC DNA]</scope>
    <source>
        <strain evidence="4 5">S-5007</strain>
    </source>
</reference>
<dbReference type="Proteomes" id="UP000464954">
    <property type="component" value="Chromosome"/>
</dbReference>
<dbReference type="EMBL" id="CP047593">
    <property type="protein sequence ID" value="QHI69352.1"/>
    <property type="molecule type" value="Genomic_DNA"/>
</dbReference>
<feature type="domain" description="DUF4140" evidence="3">
    <location>
        <begin position="30"/>
        <end position="127"/>
    </location>
</feature>
<evidence type="ECO:0000313" key="5">
    <source>
        <dbReference type="Proteomes" id="UP000464954"/>
    </source>
</evidence>
<dbReference type="KEGG" id="taer:GT409_07770"/>
<keyword evidence="1" id="KW-0175">Coiled coil</keyword>
<dbReference type="RefSeq" id="WP_160628534.1">
    <property type="nucleotide sequence ID" value="NZ_CP047593.1"/>
</dbReference>
<sequence>MKMWFIVLGIFAAAVGIRADIVADSTIKEVTVFRDRAAVTRIATVSLQAGSNRVRFENLPDRTAPHSLQAVGRGKAVLADVQFKAESFESIPDEARRALYARRDELQIRMTGLEDTLARLKKQKDFLDQISQKVTFTAAREGELELDPAKWDQMLTLYADRSAQYDSELRKTEADKTALRKELDKVEADIREAGYNANRKKILAELELLADQPGDVTVELTYMVSGPTWAPGYDVRVDTKAQKMAVSYYGNIRQSTGEDWNNVQLSLSTANPGLGGQHPELKPWRIDEQRPRTYGSSARLSKSRAPMKQMFEGSMDNVMALAEKAEFEPPPTMEVRKAEVESGAGAVVFVIRGDSSIAADNVSHRVSVSQDAFGVALRYSTVPKLSPVAYLKAKAVNHLNYPLLPGRANVFLNDSFITESSIELIAPQEEFWTFLGADEGVKVEHKLVKRYRSTEGLTGRTTRYQFVYEIELHNTHSVAEDVVVWDQIPMSGSENIEVKLVEPRIAKDSERIKINEDNFIEWHYVLKPNQKVTIPFEFYVDAPAGTDIDGLGNLNFSRQ</sequence>
<name>A0A6P1M5N3_9BACT</name>
<protein>
    <submittedName>
        <fullName evidence="4">Mucoidy inhibitor MuiA family protein</fullName>
    </submittedName>
</protein>
<feature type="coiled-coil region" evidence="1">
    <location>
        <begin position="103"/>
        <end position="130"/>
    </location>
</feature>
<dbReference type="InterPro" id="IPR037291">
    <property type="entry name" value="DUF4139"/>
</dbReference>
<evidence type="ECO:0000259" key="3">
    <source>
        <dbReference type="Pfam" id="PF13600"/>
    </source>
</evidence>
<dbReference type="PANTHER" id="PTHR31005">
    <property type="entry name" value="DUF4139 DOMAIN-CONTAINING PROTEIN"/>
    <property type="match status" value="1"/>
</dbReference>
<dbReference type="InterPro" id="IPR025554">
    <property type="entry name" value="DUF4140"/>
</dbReference>